<accession>A0A5C6JXX1</accession>
<organism evidence="3 4">
    <name type="scientific">Streptomyces misionensis</name>
    <dbReference type="NCBI Taxonomy" id="67331"/>
    <lineage>
        <taxon>Bacteria</taxon>
        <taxon>Bacillati</taxon>
        <taxon>Actinomycetota</taxon>
        <taxon>Actinomycetes</taxon>
        <taxon>Kitasatosporales</taxon>
        <taxon>Streptomycetaceae</taxon>
        <taxon>Streptomyces</taxon>
    </lineage>
</organism>
<evidence type="ECO:0008006" key="5">
    <source>
        <dbReference type="Google" id="ProtNLM"/>
    </source>
</evidence>
<gene>
    <name evidence="3" type="ORF">FRZ03_09915</name>
</gene>
<evidence type="ECO:0000256" key="2">
    <source>
        <dbReference type="SAM" id="SignalP"/>
    </source>
</evidence>
<keyword evidence="4" id="KW-1185">Reference proteome</keyword>
<dbReference type="InterPro" id="IPR028994">
    <property type="entry name" value="Integrin_alpha_N"/>
</dbReference>
<dbReference type="EMBL" id="VOGW01000055">
    <property type="protein sequence ID" value="TWV53459.1"/>
    <property type="molecule type" value="Genomic_DNA"/>
</dbReference>
<dbReference type="AlphaFoldDB" id="A0A5C6JXX1"/>
<name>A0A5C6JXX1_9ACTN</name>
<dbReference type="InterPro" id="IPR013517">
    <property type="entry name" value="FG-GAP"/>
</dbReference>
<keyword evidence="1 2" id="KW-0732">Signal</keyword>
<dbReference type="Proteomes" id="UP000320481">
    <property type="component" value="Unassembled WGS sequence"/>
</dbReference>
<dbReference type="PANTHER" id="PTHR44103">
    <property type="entry name" value="PROPROTEIN CONVERTASE P"/>
    <property type="match status" value="1"/>
</dbReference>
<dbReference type="Pfam" id="PF03995">
    <property type="entry name" value="Inhibitor_I36"/>
    <property type="match status" value="1"/>
</dbReference>
<feature type="signal peptide" evidence="2">
    <location>
        <begin position="1"/>
        <end position="32"/>
    </location>
</feature>
<dbReference type="Gene3D" id="2.130.10.130">
    <property type="entry name" value="Integrin alpha, N-terminal"/>
    <property type="match status" value="1"/>
</dbReference>
<feature type="chain" id="PRO_5023093439" description="Repeat domain-containing protein" evidence="2">
    <location>
        <begin position="33"/>
        <end position="410"/>
    </location>
</feature>
<dbReference type="Gene3D" id="2.40.128.340">
    <property type="match status" value="1"/>
</dbReference>
<dbReference type="RefSeq" id="WP_146464787.1">
    <property type="nucleotide sequence ID" value="NZ_VOGW01000055.1"/>
</dbReference>
<dbReference type="PANTHER" id="PTHR44103:SF1">
    <property type="entry name" value="PROPROTEIN CONVERTASE P"/>
    <property type="match status" value="1"/>
</dbReference>
<evidence type="ECO:0000313" key="4">
    <source>
        <dbReference type="Proteomes" id="UP000320481"/>
    </source>
</evidence>
<protein>
    <recommendedName>
        <fullName evidence="5">Repeat domain-containing protein</fullName>
    </recommendedName>
</protein>
<proteinExistence type="predicted"/>
<evidence type="ECO:0000256" key="1">
    <source>
        <dbReference type="ARBA" id="ARBA00022729"/>
    </source>
</evidence>
<sequence length="410" mass="43279">MRLTSSRVLRGALTAVLTAGFVATATAVPAQAADGYDRCPWGSLCVFSDPLGKGQMLIVKGGMLDLGSWDNRISSYADYTDWPVCFSLAAGLDPRQGATHFYTGHGSFDESPEPEYDNAVSSLDLGPEADDFCGRESRYAVFQWDAAPKPRPAALPAQGAFGDANADGYADLFSRNKFGQLWTSHAYDSRGKDRLVGGGWNAMTQLTRHGDYNGDAKEDLYARDKSGVLWFYPGRGDGTFGARVRVGGGWNTMRDLAAAGDLTGDGRADLLAADTAGTLWTYPGDGKGAFKARKKVGGGWKTMNELVGAGDMNSDKRADLVARDTAGKLWLYPGDGKGAFAARKLIGTGGWNAFTELAGLGDVTGDGRPDLVAHAPGQAALRLYPGTGAASGGLKAPKTFAGLESNVRVF</sequence>
<comment type="caution">
    <text evidence="3">The sequence shown here is derived from an EMBL/GenBank/DDBJ whole genome shotgun (WGS) entry which is preliminary data.</text>
</comment>
<reference evidence="3" key="1">
    <citation type="journal article" date="2019" name="Microbiol. Resour. Announc.">
        <title>Draft Genomic Sequences of Streptomyces misionensis and Streptomyces albidoflavus, bacteria applied for phytopathogen biocontrol.</title>
        <authorList>
            <person name="Pylro V."/>
            <person name="Dias A."/>
            <person name="Andreote F."/>
            <person name="Varani A."/>
            <person name="Andreote C."/>
            <person name="Bernardo E."/>
            <person name="Martins T."/>
        </authorList>
    </citation>
    <scope>NUCLEOTIDE SEQUENCE [LARGE SCALE GENOMIC DNA]</scope>
    <source>
        <strain evidence="3">66</strain>
    </source>
</reference>
<dbReference type="SUPFAM" id="SSF69318">
    <property type="entry name" value="Integrin alpha N-terminal domain"/>
    <property type="match status" value="1"/>
</dbReference>
<evidence type="ECO:0000313" key="3">
    <source>
        <dbReference type="EMBL" id="TWV53459.1"/>
    </source>
</evidence>
<dbReference type="Pfam" id="PF13517">
    <property type="entry name" value="FG-GAP_3"/>
    <property type="match status" value="2"/>
</dbReference>